<sequence>MDALSPANNEKHDNEIKHSRASKVKEKLTEKKDKATGKANPPGGYDATPLPDLQPGYTVKFTFHKALNLPVSDINTSSADPYIKATLTTDIPKRHKEDPELIHRTKTVHKSTEPVWDEKWVVAHVPASGFRLKCRIYDEDPSDHDDRLGNVTIEFSTIIRSWKDLDHTKFDVKKRAGSKRAYMLRGAASIFRSCTSITPILELSIEVLGKSEGLGGRVYTLGPTTWIRHFSPMIGRLTGTRVNKDERQDEDDPEDNNNEKDGKGTKKYDFQANEIQLQGPVPVQLYHRYVEFRPIIGRMFSSRGLSGWVLNKALHKQHSRVYRYDAATEYGNFEPFSEEATLQFLKLAHFSEGGRIFTYIITLDGMMRFTETGKEFGIDMLSKHTMHSDVATYIAFSGEFFVRRLSEPTVAAGPKLDQQAEVIESQATDGVAKESSPQLNARYQLIIDNDSGTYRPSKEMLPFLKDFLMRNFSGLKVTASHWEDEAHQKIKKAQLERKKKEGPGVQMVLNRSPSASSFSSSDESRLSGMGRSNAMGHRGKSNKEIAWDLMEKPGRIKDMAGIRGHRLCDEDEGQSSTQANGIS</sequence>
<feature type="compositionally biased region" description="Polar residues" evidence="1">
    <location>
        <begin position="574"/>
        <end position="583"/>
    </location>
</feature>
<dbReference type="PROSITE" id="PS50004">
    <property type="entry name" value="C2"/>
    <property type="match status" value="1"/>
</dbReference>
<keyword evidence="4" id="KW-1185">Reference proteome</keyword>
<dbReference type="PANTHER" id="PTHR47800">
    <property type="entry name" value="C2 DOMAIN-CONTAINING PROTEIN"/>
    <property type="match status" value="1"/>
</dbReference>
<dbReference type="SMART" id="SM00239">
    <property type="entry name" value="C2"/>
    <property type="match status" value="1"/>
</dbReference>
<gene>
    <name evidence="3" type="ORF">CMQ_10</name>
</gene>
<dbReference type="HOGENOM" id="CLU_022666_2_0_1"/>
<name>F0XQZ5_GROCL</name>
<dbReference type="STRING" id="655863.F0XQZ5"/>
<dbReference type="RefSeq" id="XP_014169424.1">
    <property type="nucleotide sequence ID" value="XM_014313949.1"/>
</dbReference>
<evidence type="ECO:0000256" key="1">
    <source>
        <dbReference type="SAM" id="MobiDB-lite"/>
    </source>
</evidence>
<feature type="region of interest" description="Disordered" evidence="1">
    <location>
        <begin position="564"/>
        <end position="583"/>
    </location>
</feature>
<reference evidence="3 4" key="1">
    <citation type="journal article" date="2011" name="Proc. Natl. Acad. Sci. U.S.A.">
        <title>Genome and transcriptome analyses of the mountain pine beetle-fungal symbiont Grosmannia clavigera, a lodgepole pine pathogen.</title>
        <authorList>
            <person name="DiGuistini S."/>
            <person name="Wang Y."/>
            <person name="Liao N.Y."/>
            <person name="Taylor G."/>
            <person name="Tanguay P."/>
            <person name="Feau N."/>
            <person name="Henrissat B."/>
            <person name="Chan S.K."/>
            <person name="Hesse-Orce U."/>
            <person name="Alamouti S.M."/>
            <person name="Tsui C.K.M."/>
            <person name="Docking R.T."/>
            <person name="Levasseur A."/>
            <person name="Haridas S."/>
            <person name="Robertson G."/>
            <person name="Birol I."/>
            <person name="Holt R.A."/>
            <person name="Marra M.A."/>
            <person name="Hamelin R.C."/>
            <person name="Hirst M."/>
            <person name="Jones S.J.M."/>
            <person name="Bohlmann J."/>
            <person name="Breuil C."/>
        </authorList>
    </citation>
    <scope>NUCLEOTIDE SEQUENCE [LARGE SCALE GENOMIC DNA]</scope>
    <source>
        <strain evidence="4">kw1407 / UAMH 11150</strain>
    </source>
</reference>
<dbReference type="SUPFAM" id="SSF49562">
    <property type="entry name" value="C2 domain (Calcium/lipid-binding domain, CaLB)"/>
    <property type="match status" value="1"/>
</dbReference>
<feature type="domain" description="C2" evidence="2">
    <location>
        <begin position="41"/>
        <end position="169"/>
    </location>
</feature>
<organism evidence="4">
    <name type="scientific">Grosmannia clavigera (strain kw1407 / UAMH 11150)</name>
    <name type="common">Blue stain fungus</name>
    <name type="synonym">Graphiocladiella clavigera</name>
    <dbReference type="NCBI Taxonomy" id="655863"/>
    <lineage>
        <taxon>Eukaryota</taxon>
        <taxon>Fungi</taxon>
        <taxon>Dikarya</taxon>
        <taxon>Ascomycota</taxon>
        <taxon>Pezizomycotina</taxon>
        <taxon>Sordariomycetes</taxon>
        <taxon>Sordariomycetidae</taxon>
        <taxon>Ophiostomatales</taxon>
        <taxon>Ophiostomataceae</taxon>
        <taxon>Leptographium</taxon>
    </lineage>
</organism>
<dbReference type="OrthoDB" id="73919at2759"/>
<proteinExistence type="predicted"/>
<feature type="compositionally biased region" description="Low complexity" evidence="1">
    <location>
        <begin position="512"/>
        <end position="521"/>
    </location>
</feature>
<dbReference type="InterPro" id="IPR000008">
    <property type="entry name" value="C2_dom"/>
</dbReference>
<feature type="region of interest" description="Disordered" evidence="1">
    <location>
        <begin position="1"/>
        <end position="51"/>
    </location>
</feature>
<evidence type="ECO:0000313" key="3">
    <source>
        <dbReference type="EMBL" id="EFW99692.1"/>
    </source>
</evidence>
<feature type="compositionally biased region" description="Basic and acidic residues" evidence="1">
    <location>
        <begin position="9"/>
        <end position="36"/>
    </location>
</feature>
<feature type="region of interest" description="Disordered" evidence="1">
    <location>
        <begin position="497"/>
        <end position="541"/>
    </location>
</feature>
<dbReference type="eggNOG" id="ENOG502S2KW">
    <property type="taxonomic scope" value="Eukaryota"/>
</dbReference>
<protein>
    <submittedName>
        <fullName evidence="3">C2 domain containing protein</fullName>
    </submittedName>
</protein>
<dbReference type="InterPro" id="IPR035892">
    <property type="entry name" value="C2_domain_sf"/>
</dbReference>
<dbReference type="Pfam" id="PF00168">
    <property type="entry name" value="C2"/>
    <property type="match status" value="1"/>
</dbReference>
<dbReference type="PANTHER" id="PTHR47800:SF5">
    <property type="entry name" value="FER-1-LIKE PROTEIN 6"/>
    <property type="match status" value="1"/>
</dbReference>
<evidence type="ECO:0000259" key="2">
    <source>
        <dbReference type="PROSITE" id="PS50004"/>
    </source>
</evidence>
<dbReference type="GO" id="GO:0010628">
    <property type="term" value="P:positive regulation of gene expression"/>
    <property type="evidence" value="ECO:0007669"/>
    <property type="project" value="TreeGrafter"/>
</dbReference>
<dbReference type="InParanoid" id="F0XQZ5"/>
<accession>F0XQZ5</accession>
<feature type="region of interest" description="Disordered" evidence="1">
    <location>
        <begin position="239"/>
        <end position="265"/>
    </location>
</feature>
<dbReference type="Proteomes" id="UP000007796">
    <property type="component" value="Unassembled WGS sequence"/>
</dbReference>
<dbReference type="AlphaFoldDB" id="F0XQZ5"/>
<dbReference type="Gene3D" id="2.60.40.150">
    <property type="entry name" value="C2 domain"/>
    <property type="match status" value="1"/>
</dbReference>
<dbReference type="EMBL" id="GL629807">
    <property type="protein sequence ID" value="EFW99692.1"/>
    <property type="molecule type" value="Genomic_DNA"/>
</dbReference>
<evidence type="ECO:0000313" key="4">
    <source>
        <dbReference type="Proteomes" id="UP000007796"/>
    </source>
</evidence>
<dbReference type="GeneID" id="25973829"/>